<evidence type="ECO:0000256" key="2">
    <source>
        <dbReference type="ARBA" id="ARBA00022614"/>
    </source>
</evidence>
<evidence type="ECO:0000313" key="9">
    <source>
        <dbReference type="Proteomes" id="UP001515500"/>
    </source>
</evidence>
<evidence type="ECO:0000259" key="7">
    <source>
        <dbReference type="Pfam" id="PF18052"/>
    </source>
</evidence>
<dbReference type="SUPFAM" id="SSF52540">
    <property type="entry name" value="P-loop containing nucleoside triphosphate hydrolases"/>
    <property type="match status" value="1"/>
</dbReference>
<name>A0AB40B041_DIOCR</name>
<proteinExistence type="inferred from homology"/>
<dbReference type="InterPro" id="IPR042197">
    <property type="entry name" value="Apaf_helical"/>
</dbReference>
<dbReference type="GeneID" id="120257191"/>
<dbReference type="InterPro" id="IPR036388">
    <property type="entry name" value="WH-like_DNA-bd_sf"/>
</dbReference>
<feature type="domain" description="NB-ARC" evidence="6">
    <location>
        <begin position="173"/>
        <end position="330"/>
    </location>
</feature>
<dbReference type="InterPro" id="IPR002182">
    <property type="entry name" value="NB-ARC"/>
</dbReference>
<dbReference type="InterPro" id="IPR044974">
    <property type="entry name" value="Disease_R_plants"/>
</dbReference>
<dbReference type="RefSeq" id="XP_039120698.1">
    <property type="nucleotide sequence ID" value="XM_039264764.1"/>
</dbReference>
<comment type="similarity">
    <text evidence="1">Belongs to the disease resistance NB-LRR family.</text>
</comment>
<evidence type="ECO:0000256" key="1">
    <source>
        <dbReference type="ARBA" id="ARBA00008894"/>
    </source>
</evidence>
<evidence type="ECO:0000259" key="8">
    <source>
        <dbReference type="Pfam" id="PF23559"/>
    </source>
</evidence>
<keyword evidence="5" id="KW-0611">Plant defense</keyword>
<evidence type="ECO:0000256" key="3">
    <source>
        <dbReference type="ARBA" id="ARBA00022737"/>
    </source>
</evidence>
<dbReference type="PANTHER" id="PTHR23155">
    <property type="entry name" value="DISEASE RESISTANCE PROTEIN RP"/>
    <property type="match status" value="1"/>
</dbReference>
<feature type="domain" description="Disease resistance protein winged helix" evidence="8">
    <location>
        <begin position="420"/>
        <end position="489"/>
    </location>
</feature>
<keyword evidence="3" id="KW-0677">Repeat</keyword>
<dbReference type="InterPro" id="IPR027417">
    <property type="entry name" value="P-loop_NTPase"/>
</dbReference>
<accession>A0AB40B041</accession>
<keyword evidence="2" id="KW-0433">Leucine-rich repeat</keyword>
<evidence type="ECO:0000256" key="5">
    <source>
        <dbReference type="ARBA" id="ARBA00022821"/>
    </source>
</evidence>
<dbReference type="GO" id="GO:0009626">
    <property type="term" value="P:plant-type hypersensitive response"/>
    <property type="evidence" value="ECO:0007669"/>
    <property type="project" value="UniProtKB-ARBA"/>
</dbReference>
<dbReference type="InterPro" id="IPR058922">
    <property type="entry name" value="WHD_DRP"/>
</dbReference>
<keyword evidence="4" id="KW-0547">Nucleotide-binding</keyword>
<evidence type="ECO:0000256" key="4">
    <source>
        <dbReference type="ARBA" id="ARBA00022741"/>
    </source>
</evidence>
<feature type="domain" description="Disease resistance N-terminal" evidence="7">
    <location>
        <begin position="6"/>
        <end position="88"/>
    </location>
</feature>
<dbReference type="Gene3D" id="1.10.8.430">
    <property type="entry name" value="Helical domain of apoptotic protease-activating factors"/>
    <property type="match status" value="1"/>
</dbReference>
<dbReference type="InterPro" id="IPR038005">
    <property type="entry name" value="RX-like_CC"/>
</dbReference>
<dbReference type="Proteomes" id="UP001515500">
    <property type="component" value="Unplaced"/>
</dbReference>
<dbReference type="Gene3D" id="1.20.5.4130">
    <property type="match status" value="1"/>
</dbReference>
<keyword evidence="9" id="KW-1185">Reference proteome</keyword>
<dbReference type="GO" id="GO:0043531">
    <property type="term" value="F:ADP binding"/>
    <property type="evidence" value="ECO:0007669"/>
    <property type="project" value="InterPro"/>
</dbReference>
<dbReference type="AlphaFoldDB" id="A0AB40B041"/>
<dbReference type="FunFam" id="1.10.10.10:FF:000322">
    <property type="entry name" value="Probable disease resistance protein At1g63360"/>
    <property type="match status" value="1"/>
</dbReference>
<dbReference type="Gene3D" id="1.10.10.10">
    <property type="entry name" value="Winged helix-like DNA-binding domain superfamily/Winged helix DNA-binding domain"/>
    <property type="match status" value="1"/>
</dbReference>
<dbReference type="Pfam" id="PF00931">
    <property type="entry name" value="NB-ARC"/>
    <property type="match status" value="1"/>
</dbReference>
<evidence type="ECO:0000259" key="6">
    <source>
        <dbReference type="Pfam" id="PF00931"/>
    </source>
</evidence>
<sequence>MAETLVKLVVTKLSDLVTHEVQLLRGVRDKVSWLENELRWIKGFLKDADAKGKRDERVKNWVIDVTEVAYQAEATIDAFLVQVRSSSIFNRLKARRYVSKEIGKIKEKLNEIKARIKLYRIQLSGDDGDALNLMTVRRRHFLPQPDDADIVGRFNDEKILLERLLMNHHCQQQQQGSCVISIVGIGGLGKTTLARKLYRSNDASNHFHQRIWVTVSQENSLKGLLKKMLLQVPGITINYLENKEENDLIDMINVLVRTERILIVLDDIWREDVCIWMQGIFRNMNNGSRALITTRFHNVAKRADPRSTPYQLSLLNEDESMKLLLKKAFLYEDAAANCCPSELLDIGHRLMRKCGGLPLALVVLGGFLSIKDKTPVVWRRVLETMDWDTEGRECQEILAVLSYEDLPHQMKLCFLYLGAYPDDYEIPGKELIRKWVAEGFIPQQGNKMMEETGEIILEELIQRSLIHVNDRTSNGSVKTCGVHDLLLDFTRSVAKKDRFLTVCSTQNDQPAVSLTTSSHRVAINIIDNTLGQ</sequence>
<dbReference type="GO" id="GO:0002758">
    <property type="term" value="P:innate immune response-activating signaling pathway"/>
    <property type="evidence" value="ECO:0007669"/>
    <property type="project" value="UniProtKB-ARBA"/>
</dbReference>
<dbReference type="InterPro" id="IPR041118">
    <property type="entry name" value="Rx_N"/>
</dbReference>
<dbReference type="PRINTS" id="PR00364">
    <property type="entry name" value="DISEASERSIST"/>
</dbReference>
<evidence type="ECO:0000313" key="10">
    <source>
        <dbReference type="RefSeq" id="XP_039120698.1"/>
    </source>
</evidence>
<dbReference type="GO" id="GO:0042742">
    <property type="term" value="P:defense response to bacterium"/>
    <property type="evidence" value="ECO:0007669"/>
    <property type="project" value="UniProtKB-ARBA"/>
</dbReference>
<dbReference type="Pfam" id="PF18052">
    <property type="entry name" value="Rx_N"/>
    <property type="match status" value="1"/>
</dbReference>
<dbReference type="Gene3D" id="3.40.50.300">
    <property type="entry name" value="P-loop containing nucleotide triphosphate hydrolases"/>
    <property type="match status" value="1"/>
</dbReference>
<protein>
    <submittedName>
        <fullName evidence="10">Disease resistance protein RPP13-like isoform X1</fullName>
    </submittedName>
</protein>
<gene>
    <name evidence="10" type="primary">LOC120257191</name>
</gene>
<dbReference type="PANTHER" id="PTHR23155:SF1185">
    <property type="entry name" value="DISEASE RESISTANCE RPP8-LIKE PROTEIN 3-RELATED"/>
    <property type="match status" value="1"/>
</dbReference>
<dbReference type="CDD" id="cd14798">
    <property type="entry name" value="RX-CC_like"/>
    <property type="match status" value="1"/>
</dbReference>
<reference evidence="10" key="1">
    <citation type="submission" date="2025-08" db="UniProtKB">
        <authorList>
            <consortium name="RefSeq"/>
        </authorList>
    </citation>
    <scope>IDENTIFICATION</scope>
</reference>
<organism evidence="9 10">
    <name type="scientific">Dioscorea cayennensis subsp. rotundata</name>
    <name type="common">White Guinea yam</name>
    <name type="synonym">Dioscorea rotundata</name>
    <dbReference type="NCBI Taxonomy" id="55577"/>
    <lineage>
        <taxon>Eukaryota</taxon>
        <taxon>Viridiplantae</taxon>
        <taxon>Streptophyta</taxon>
        <taxon>Embryophyta</taxon>
        <taxon>Tracheophyta</taxon>
        <taxon>Spermatophyta</taxon>
        <taxon>Magnoliopsida</taxon>
        <taxon>Liliopsida</taxon>
        <taxon>Dioscoreales</taxon>
        <taxon>Dioscoreaceae</taxon>
        <taxon>Dioscorea</taxon>
    </lineage>
</organism>
<dbReference type="Pfam" id="PF23559">
    <property type="entry name" value="WHD_DRP"/>
    <property type="match status" value="1"/>
</dbReference>